<evidence type="ECO:0000259" key="7">
    <source>
        <dbReference type="Pfam" id="PF12698"/>
    </source>
</evidence>
<dbReference type="PANTHER" id="PTHR30294">
    <property type="entry name" value="MEMBRANE COMPONENT OF ABC TRANSPORTER YHHJ-RELATED"/>
    <property type="match status" value="1"/>
</dbReference>
<comment type="caution">
    <text evidence="8">The sequence shown here is derived from an EMBL/GenBank/DDBJ whole genome shotgun (WGS) entry which is preliminary data.</text>
</comment>
<dbReference type="EMBL" id="LNIX01000005">
    <property type="protein sequence ID" value="OXA55150.1"/>
    <property type="molecule type" value="Genomic_DNA"/>
</dbReference>
<evidence type="ECO:0000256" key="5">
    <source>
        <dbReference type="ARBA" id="ARBA00023136"/>
    </source>
</evidence>
<dbReference type="InterPro" id="IPR051449">
    <property type="entry name" value="ABC-2_transporter_component"/>
</dbReference>
<feature type="domain" description="ABC-2 type transporter transmembrane" evidence="7">
    <location>
        <begin position="117"/>
        <end position="497"/>
    </location>
</feature>
<evidence type="ECO:0000256" key="2">
    <source>
        <dbReference type="ARBA" id="ARBA00022475"/>
    </source>
</evidence>
<evidence type="ECO:0000256" key="1">
    <source>
        <dbReference type="ARBA" id="ARBA00004651"/>
    </source>
</evidence>
<keyword evidence="4 6" id="KW-1133">Transmembrane helix</keyword>
<dbReference type="PANTHER" id="PTHR30294:SF38">
    <property type="entry name" value="TRANSPORT PERMEASE PROTEIN"/>
    <property type="match status" value="1"/>
</dbReference>
<keyword evidence="5 6" id="KW-0472">Membrane</keyword>
<protein>
    <submittedName>
        <fullName evidence="8">ABC transporter G family member 20</fullName>
    </submittedName>
</protein>
<accession>A0A226ECI0</accession>
<dbReference type="AlphaFoldDB" id="A0A226ECI0"/>
<evidence type="ECO:0000256" key="3">
    <source>
        <dbReference type="ARBA" id="ARBA00022692"/>
    </source>
</evidence>
<evidence type="ECO:0000256" key="6">
    <source>
        <dbReference type="SAM" id="Phobius"/>
    </source>
</evidence>
<keyword evidence="3 6" id="KW-0812">Transmembrane</keyword>
<organism evidence="8 9">
    <name type="scientific">Folsomia candida</name>
    <name type="common">Springtail</name>
    <dbReference type="NCBI Taxonomy" id="158441"/>
    <lineage>
        <taxon>Eukaryota</taxon>
        <taxon>Metazoa</taxon>
        <taxon>Ecdysozoa</taxon>
        <taxon>Arthropoda</taxon>
        <taxon>Hexapoda</taxon>
        <taxon>Collembola</taxon>
        <taxon>Entomobryomorpha</taxon>
        <taxon>Isotomoidea</taxon>
        <taxon>Isotomidae</taxon>
        <taxon>Proisotominae</taxon>
        <taxon>Folsomia</taxon>
    </lineage>
</organism>
<proteinExistence type="predicted"/>
<dbReference type="Pfam" id="PF12698">
    <property type="entry name" value="ABC2_membrane_3"/>
    <property type="match status" value="1"/>
</dbReference>
<sequence length="506" mass="56816">MRGGRLIAEDNPEALLSSYGAINLEDFAIKICRQDELEHEKTRDIFLWIEENEKMQDANSNVIGKTYRKFSASFLQNDFYASQTTGKTSRNHFRIICGLVVKSYHQTRRDIRRIVPEFVLPVTLLILLQNIIGLPPRTLPVGLVTNMENVTTTVQLDEFCNNFNSSGSECLENVGICSFIDTFENREFDWKVTNSFENGIRDIQLGNTIALLDFPPEFGMHVKNRMIYRNWVDNETLRGTTITVETDNSNIISYAWFRKTLIEKYLTFLKRILTYCSANENISTPALKVKETVFKFHAIHGSLEIGGSVSFVQPGIIILQILVVSCGVAMHWAMDRSEGLEDLDYVAGVNLWHKIGSSIIHQFVITGINSVLILGMLWVFYGLEVKGTWGLVVGLIYLTSLVGLSIGWICGTLGDTVIENACIVLGLMVVQALSSGVITTLEEIEPHYRHFCDLLPATKLVEAFRSVCSRGSGISSGHVVPVFISALGWVSLSLVVATLMERRRRK</sequence>
<feature type="transmembrane region" description="Helical" evidence="6">
    <location>
        <begin position="363"/>
        <end position="383"/>
    </location>
</feature>
<evidence type="ECO:0000313" key="8">
    <source>
        <dbReference type="EMBL" id="OXA55150.1"/>
    </source>
</evidence>
<keyword evidence="2" id="KW-1003">Cell membrane</keyword>
<dbReference type="GO" id="GO:0005886">
    <property type="term" value="C:plasma membrane"/>
    <property type="evidence" value="ECO:0007669"/>
    <property type="project" value="UniProtKB-SubCell"/>
</dbReference>
<feature type="transmembrane region" description="Helical" evidence="6">
    <location>
        <begin position="389"/>
        <end position="410"/>
    </location>
</feature>
<feature type="transmembrane region" description="Helical" evidence="6">
    <location>
        <begin position="479"/>
        <end position="500"/>
    </location>
</feature>
<dbReference type="GO" id="GO:0140359">
    <property type="term" value="F:ABC-type transporter activity"/>
    <property type="evidence" value="ECO:0007669"/>
    <property type="project" value="InterPro"/>
</dbReference>
<keyword evidence="9" id="KW-1185">Reference proteome</keyword>
<comment type="subcellular location">
    <subcellularLocation>
        <location evidence="1">Cell membrane</location>
        <topology evidence="1">Multi-pass membrane protein</topology>
    </subcellularLocation>
</comment>
<evidence type="ECO:0000256" key="4">
    <source>
        <dbReference type="ARBA" id="ARBA00022989"/>
    </source>
</evidence>
<dbReference type="Proteomes" id="UP000198287">
    <property type="component" value="Unassembled WGS sequence"/>
</dbReference>
<reference evidence="8 9" key="1">
    <citation type="submission" date="2015-12" db="EMBL/GenBank/DDBJ databases">
        <title>The genome of Folsomia candida.</title>
        <authorList>
            <person name="Faddeeva A."/>
            <person name="Derks M.F."/>
            <person name="Anvar Y."/>
            <person name="Smit S."/>
            <person name="Van Straalen N."/>
            <person name="Roelofs D."/>
        </authorList>
    </citation>
    <scope>NUCLEOTIDE SEQUENCE [LARGE SCALE GENOMIC DNA]</scope>
    <source>
        <strain evidence="8 9">VU population</strain>
        <tissue evidence="8">Whole body</tissue>
    </source>
</reference>
<evidence type="ECO:0000313" key="9">
    <source>
        <dbReference type="Proteomes" id="UP000198287"/>
    </source>
</evidence>
<dbReference type="InterPro" id="IPR013525">
    <property type="entry name" value="ABC2_TM"/>
</dbReference>
<name>A0A226ECI0_FOLCA</name>
<dbReference type="OrthoDB" id="10255969at2759"/>
<gene>
    <name evidence="8" type="ORF">Fcan01_10506</name>
</gene>